<evidence type="ECO:0000313" key="5">
    <source>
        <dbReference type="EMBL" id="SUZ32002.1"/>
    </source>
</evidence>
<proteinExistence type="predicted"/>
<dbReference type="Pfam" id="PF00392">
    <property type="entry name" value="GntR"/>
    <property type="match status" value="1"/>
</dbReference>
<dbReference type="PROSITE" id="PS50949">
    <property type="entry name" value="HTH_GNTR"/>
    <property type="match status" value="1"/>
</dbReference>
<dbReference type="SMART" id="SM00345">
    <property type="entry name" value="HTH_GNTR"/>
    <property type="match status" value="1"/>
</dbReference>
<organism evidence="5 6">
    <name type="scientific">Roseinatronobacter ekhonensis</name>
    <dbReference type="NCBI Taxonomy" id="254356"/>
    <lineage>
        <taxon>Bacteria</taxon>
        <taxon>Pseudomonadati</taxon>
        <taxon>Pseudomonadota</taxon>
        <taxon>Alphaproteobacteria</taxon>
        <taxon>Rhodobacterales</taxon>
        <taxon>Paracoccaceae</taxon>
        <taxon>Roseinatronobacter</taxon>
    </lineage>
</organism>
<dbReference type="SUPFAM" id="SSF46785">
    <property type="entry name" value="Winged helix' DNA-binding domain"/>
    <property type="match status" value="1"/>
</dbReference>
<dbReference type="InterPro" id="IPR036388">
    <property type="entry name" value="WH-like_DNA-bd_sf"/>
</dbReference>
<gene>
    <name evidence="5" type="ORF">ROE7235_01753</name>
</gene>
<dbReference type="Proteomes" id="UP000272908">
    <property type="component" value="Unassembled WGS sequence"/>
</dbReference>
<protein>
    <recommendedName>
        <fullName evidence="4">HTH gntR-type domain-containing protein</fullName>
    </recommendedName>
</protein>
<evidence type="ECO:0000256" key="2">
    <source>
        <dbReference type="ARBA" id="ARBA00023125"/>
    </source>
</evidence>
<accession>A0A3B0M7V7</accession>
<dbReference type="RefSeq" id="WP_121094679.1">
    <property type="nucleotide sequence ID" value="NZ_UIHC01000014.1"/>
</dbReference>
<dbReference type="InterPro" id="IPR000524">
    <property type="entry name" value="Tscrpt_reg_HTH_GntR"/>
</dbReference>
<evidence type="ECO:0000259" key="4">
    <source>
        <dbReference type="PROSITE" id="PS50949"/>
    </source>
</evidence>
<sequence>MDSERKTSKDAAVRRKLEKLIAEGRHGDRLPKVRDLMVEFATSQRVVQRALEPLLGLGLIDAKPGAGLRIAQHQDAPETAYSVDCLILYRDSESRLARRLLIELVNRLRRNGYRVEMKGFDDEADVLDHIDRRGRVRCCLLQTNFEVVSVRFLARILECADALVVDGVSVTGIDADVIGTNWREALSVGYRILQDRGHSRIGFLTSAHDARQIAMARREFLLLSGWEGPSPHPRLYTVGALPGSYRHADLVRALPDSATEPDASTALIVWGLVEGHMLDAALQEKRLKSGVDVSLLLLGSVDVPSEHVSRFDIVGNSDREKLDLFTEVVTARLVGSTEPPRTHYLPIYTHMNGSIQLLDATTRD</sequence>
<keyword evidence="1" id="KW-0805">Transcription regulation</keyword>
<evidence type="ECO:0000256" key="1">
    <source>
        <dbReference type="ARBA" id="ARBA00023015"/>
    </source>
</evidence>
<dbReference type="GO" id="GO:0003677">
    <property type="term" value="F:DNA binding"/>
    <property type="evidence" value="ECO:0007669"/>
    <property type="project" value="UniProtKB-KW"/>
</dbReference>
<dbReference type="GO" id="GO:0003700">
    <property type="term" value="F:DNA-binding transcription factor activity"/>
    <property type="evidence" value="ECO:0007669"/>
    <property type="project" value="InterPro"/>
</dbReference>
<reference evidence="6" key="1">
    <citation type="submission" date="2018-08" db="EMBL/GenBank/DDBJ databases">
        <authorList>
            <person name="Rodrigo-Torres L."/>
            <person name="Arahal R. D."/>
            <person name="Lucena T."/>
        </authorList>
    </citation>
    <scope>NUCLEOTIDE SEQUENCE [LARGE SCALE GENOMIC DNA]</scope>
    <source>
        <strain evidence="6">CECT 7235</strain>
    </source>
</reference>
<evidence type="ECO:0000313" key="6">
    <source>
        <dbReference type="Proteomes" id="UP000272908"/>
    </source>
</evidence>
<keyword evidence="2" id="KW-0238">DNA-binding</keyword>
<dbReference type="AlphaFoldDB" id="A0A3B0M7V7"/>
<keyword evidence="6" id="KW-1185">Reference proteome</keyword>
<dbReference type="Gene3D" id="1.10.10.10">
    <property type="entry name" value="Winged helix-like DNA-binding domain superfamily/Winged helix DNA-binding domain"/>
    <property type="match status" value="1"/>
</dbReference>
<dbReference type="EMBL" id="UIHC01000014">
    <property type="protein sequence ID" value="SUZ32002.1"/>
    <property type="molecule type" value="Genomic_DNA"/>
</dbReference>
<evidence type="ECO:0000256" key="3">
    <source>
        <dbReference type="ARBA" id="ARBA00023163"/>
    </source>
</evidence>
<name>A0A3B0M7V7_9RHOB</name>
<dbReference type="InterPro" id="IPR036390">
    <property type="entry name" value="WH_DNA-bd_sf"/>
</dbReference>
<dbReference type="OrthoDB" id="9809462at2"/>
<keyword evidence="3" id="KW-0804">Transcription</keyword>
<feature type="domain" description="HTH gntR-type" evidence="4">
    <location>
        <begin position="5"/>
        <end position="73"/>
    </location>
</feature>